<evidence type="ECO:0000256" key="1">
    <source>
        <dbReference type="ARBA" id="ARBA00022658"/>
    </source>
</evidence>
<dbReference type="Proteomes" id="UP000325081">
    <property type="component" value="Unassembled WGS sequence"/>
</dbReference>
<dbReference type="InterPro" id="IPR005512">
    <property type="entry name" value="PRONE_dom"/>
</dbReference>
<proteinExistence type="predicted"/>
<dbReference type="PROSITE" id="PS51334">
    <property type="entry name" value="PRONE"/>
    <property type="match status" value="1"/>
</dbReference>
<reference evidence="5" key="1">
    <citation type="journal article" date="2019" name="Curr. Biol.">
        <title>Genome Sequence of Striga asiatica Provides Insight into the Evolution of Plant Parasitism.</title>
        <authorList>
            <person name="Yoshida S."/>
            <person name="Kim S."/>
            <person name="Wafula E.K."/>
            <person name="Tanskanen J."/>
            <person name="Kim Y.M."/>
            <person name="Honaas L."/>
            <person name="Yang Z."/>
            <person name="Spallek T."/>
            <person name="Conn C.E."/>
            <person name="Ichihashi Y."/>
            <person name="Cheong K."/>
            <person name="Cui S."/>
            <person name="Der J.P."/>
            <person name="Gundlach H."/>
            <person name="Jiao Y."/>
            <person name="Hori C."/>
            <person name="Ishida J.K."/>
            <person name="Kasahara H."/>
            <person name="Kiba T."/>
            <person name="Kim M.S."/>
            <person name="Koo N."/>
            <person name="Laohavisit A."/>
            <person name="Lee Y.H."/>
            <person name="Lumba S."/>
            <person name="McCourt P."/>
            <person name="Mortimer J.C."/>
            <person name="Mutuku J.M."/>
            <person name="Nomura T."/>
            <person name="Sasaki-Sekimoto Y."/>
            <person name="Seto Y."/>
            <person name="Wang Y."/>
            <person name="Wakatake T."/>
            <person name="Sakakibara H."/>
            <person name="Demura T."/>
            <person name="Yamaguchi S."/>
            <person name="Yoneyama K."/>
            <person name="Manabe R.I."/>
            <person name="Nelson D.C."/>
            <person name="Schulman A.H."/>
            <person name="Timko M.P."/>
            <person name="dePamphilis C.W."/>
            <person name="Choi D."/>
            <person name="Shirasu K."/>
        </authorList>
    </citation>
    <scope>NUCLEOTIDE SEQUENCE [LARGE SCALE GENOMIC DNA]</scope>
    <source>
        <strain evidence="5">cv. UVA1</strain>
    </source>
</reference>
<dbReference type="InterPro" id="IPR038937">
    <property type="entry name" value="RopGEF"/>
</dbReference>
<keyword evidence="1 2" id="KW-0344">Guanine-nucleotide releasing factor</keyword>
<dbReference type="AlphaFoldDB" id="A0A5A7R6D9"/>
<dbReference type="PANTHER" id="PTHR33101:SF14">
    <property type="entry name" value="ROP GUANINE NUCLEOTIDE EXCHANGE FACTOR 7"/>
    <property type="match status" value="1"/>
</dbReference>
<name>A0A5A7R6D9_STRAF</name>
<feature type="domain" description="PRONE" evidence="3">
    <location>
        <begin position="166"/>
        <end position="306"/>
    </location>
</feature>
<dbReference type="GO" id="GO:0005085">
    <property type="term" value="F:guanyl-nucleotide exchange factor activity"/>
    <property type="evidence" value="ECO:0007669"/>
    <property type="project" value="UniProtKB-UniRule"/>
</dbReference>
<evidence type="ECO:0000313" key="5">
    <source>
        <dbReference type="Proteomes" id="UP000325081"/>
    </source>
</evidence>
<dbReference type="Pfam" id="PF03759">
    <property type="entry name" value="PRONE"/>
    <property type="match status" value="1"/>
</dbReference>
<protein>
    <submittedName>
        <fullName evidence="4">Rop guanine nucleotide exchange factor</fullName>
    </submittedName>
</protein>
<comment type="caution">
    <text evidence="4">The sequence shown here is derived from an EMBL/GenBank/DDBJ whole genome shotgun (WGS) entry which is preliminary data.</text>
</comment>
<dbReference type="Gene3D" id="1.20.58.2010">
    <property type="entry name" value="PRONE domain, subdomain 1"/>
    <property type="match status" value="2"/>
</dbReference>
<accession>A0A5A7R6D9</accession>
<evidence type="ECO:0000313" key="4">
    <source>
        <dbReference type="EMBL" id="GER52297.1"/>
    </source>
</evidence>
<evidence type="ECO:0000259" key="3">
    <source>
        <dbReference type="PROSITE" id="PS51334"/>
    </source>
</evidence>
<sequence>MDRVQFSFWVSKSVRFLINKAKEQHNSASIYNKRHHFDELMLFNNSVYCASPNFQEAQMAAAVENGGEVSGEGKDGIFRESEGKFGNVAACSGEEEEESGESSLSSDFLATESNLNCEVENSSSEGSSSSPPSMACWAMGKEKLPFCDNSEVCEEIEEQHLDKRRLDKQSSSLSEIEMMKERFSKLLLGEDMSGSGNGVSTALALSNAITNLCATLFGQIWRLEPLQPQKKLMWRREMDLLLCVSDHIVELIPSWQTFPDGSKLEVMTSRPRSDLYVNLPALRKLDNMLLDVGKSLLESYSRVLESLAFNIMARIDDLIYVDDLSKHSGQLFSISKVGVIPQVGPTAGGTPYKTAFGTPEFSPSPLIISPAKAYGLLSPYSSQSVKKHSVLGLGVKRILTDYLSSDQGKVKDFGSSRSGVGARVISTCSSREFSRDSDEANS</sequence>
<evidence type="ECO:0000256" key="2">
    <source>
        <dbReference type="PROSITE-ProRule" id="PRU00663"/>
    </source>
</evidence>
<dbReference type="PANTHER" id="PTHR33101">
    <property type="entry name" value="ROP GUANINE NUCLEOTIDE EXCHANGE FACTOR 1"/>
    <property type="match status" value="1"/>
</dbReference>
<organism evidence="4 5">
    <name type="scientific">Striga asiatica</name>
    <name type="common">Asiatic witchweed</name>
    <name type="synonym">Buchnera asiatica</name>
    <dbReference type="NCBI Taxonomy" id="4170"/>
    <lineage>
        <taxon>Eukaryota</taxon>
        <taxon>Viridiplantae</taxon>
        <taxon>Streptophyta</taxon>
        <taxon>Embryophyta</taxon>
        <taxon>Tracheophyta</taxon>
        <taxon>Spermatophyta</taxon>
        <taxon>Magnoliopsida</taxon>
        <taxon>eudicotyledons</taxon>
        <taxon>Gunneridae</taxon>
        <taxon>Pentapetalae</taxon>
        <taxon>asterids</taxon>
        <taxon>lamiids</taxon>
        <taxon>Lamiales</taxon>
        <taxon>Orobanchaceae</taxon>
        <taxon>Buchnereae</taxon>
        <taxon>Striga</taxon>
    </lineage>
</organism>
<gene>
    <name evidence="4" type="ORF">STAS_29743</name>
</gene>
<keyword evidence="5" id="KW-1185">Reference proteome</keyword>
<dbReference type="EMBL" id="BKCP01010215">
    <property type="protein sequence ID" value="GER52297.1"/>
    <property type="molecule type" value="Genomic_DNA"/>
</dbReference>
<dbReference type="OrthoDB" id="1053009at2759"/>